<keyword evidence="4" id="KW-0862">Zinc</keyword>
<dbReference type="GO" id="GO:0016616">
    <property type="term" value="F:oxidoreductase activity, acting on the CH-OH group of donors, NAD or NADP as acceptor"/>
    <property type="evidence" value="ECO:0007669"/>
    <property type="project" value="InterPro"/>
</dbReference>
<protein>
    <submittedName>
        <fullName evidence="7">ALDEHYDE REDUCTASE</fullName>
    </submittedName>
</protein>
<dbReference type="GO" id="GO:0009809">
    <property type="term" value="P:lignin biosynthetic process"/>
    <property type="evidence" value="ECO:0007669"/>
    <property type="project" value="UniProtKB-ARBA"/>
</dbReference>
<accession>A0A9Q0PQA5</accession>
<reference evidence="7" key="1">
    <citation type="submission" date="2022-11" db="EMBL/GenBank/DDBJ databases">
        <authorList>
            <person name="Hyden B.L."/>
            <person name="Feng K."/>
            <person name="Yates T."/>
            <person name="Jawdy S."/>
            <person name="Smart L.B."/>
            <person name="Muchero W."/>
        </authorList>
    </citation>
    <scope>NUCLEOTIDE SEQUENCE</scope>
    <source>
        <tissue evidence="7">Shoot tip</tissue>
    </source>
</reference>
<dbReference type="Gene3D" id="3.90.180.10">
    <property type="entry name" value="Medium-chain alcohol dehydrogenases, catalytic domain"/>
    <property type="match status" value="1"/>
</dbReference>
<comment type="similarity">
    <text evidence="2">Belongs to the zinc-containing alcohol dehydrogenase family.</text>
</comment>
<organism evidence="7 8">
    <name type="scientific">Salix purpurea</name>
    <name type="common">Purple osier willow</name>
    <dbReference type="NCBI Taxonomy" id="77065"/>
    <lineage>
        <taxon>Eukaryota</taxon>
        <taxon>Viridiplantae</taxon>
        <taxon>Streptophyta</taxon>
        <taxon>Embryophyta</taxon>
        <taxon>Tracheophyta</taxon>
        <taxon>Spermatophyta</taxon>
        <taxon>Magnoliopsida</taxon>
        <taxon>eudicotyledons</taxon>
        <taxon>Gunneridae</taxon>
        <taxon>Pentapetalae</taxon>
        <taxon>rosids</taxon>
        <taxon>fabids</taxon>
        <taxon>Malpighiales</taxon>
        <taxon>Salicaceae</taxon>
        <taxon>Saliceae</taxon>
        <taxon>Salix</taxon>
    </lineage>
</organism>
<sequence>MLLRLSCVPGITVYSPLRFFDLDKPGMHVGVVGLGGLGHVAVKFAKAMGVKVTVISTSPGKKQEALDHLGADSFLVSRDQDGMQAAMGTMDGIIDTVSAMHPILPLIGLLKTQGKLVLVGAPDKPLELPAFPLLMGRKIVGGSCIGGMKETQEMIDFAAKNNITADIEVISMDCVNTAMDRLMKNDVRYRFVIDIGNTIKV</sequence>
<dbReference type="AlphaFoldDB" id="A0A9Q0PQA5"/>
<comment type="cofactor">
    <cofactor evidence="1">
        <name>Zn(2+)</name>
        <dbReference type="ChEBI" id="CHEBI:29105"/>
    </cofactor>
</comment>
<feature type="domain" description="Alcohol dehydrogenase-like C-terminal" evidence="6">
    <location>
        <begin position="36"/>
        <end position="159"/>
    </location>
</feature>
<dbReference type="Pfam" id="PF00107">
    <property type="entry name" value="ADH_zinc_N"/>
    <property type="match status" value="1"/>
</dbReference>
<reference evidence="7" key="2">
    <citation type="journal article" date="2023" name="Int. J. Mol. Sci.">
        <title>De Novo Assembly and Annotation of 11 Diverse Shrub Willow (Salix) Genomes Reveals Novel Gene Organization in Sex-Linked Regions.</title>
        <authorList>
            <person name="Hyden B."/>
            <person name="Feng K."/>
            <person name="Yates T.B."/>
            <person name="Jawdy S."/>
            <person name="Cereghino C."/>
            <person name="Smart L.B."/>
            <person name="Muchero W."/>
        </authorList>
    </citation>
    <scope>NUCLEOTIDE SEQUENCE</scope>
    <source>
        <tissue evidence="7">Shoot tip</tissue>
    </source>
</reference>
<evidence type="ECO:0000313" key="8">
    <source>
        <dbReference type="Proteomes" id="UP001151532"/>
    </source>
</evidence>
<dbReference type="PANTHER" id="PTHR42683">
    <property type="entry name" value="ALDEHYDE REDUCTASE"/>
    <property type="match status" value="1"/>
</dbReference>
<dbReference type="InterPro" id="IPR013149">
    <property type="entry name" value="ADH-like_C"/>
</dbReference>
<dbReference type="FunFam" id="3.40.50.720:FF:000022">
    <property type="entry name" value="Cinnamyl alcohol dehydrogenase"/>
    <property type="match status" value="1"/>
</dbReference>
<dbReference type="InterPro" id="IPR036291">
    <property type="entry name" value="NAD(P)-bd_dom_sf"/>
</dbReference>
<evidence type="ECO:0000256" key="2">
    <source>
        <dbReference type="ARBA" id="ARBA00008072"/>
    </source>
</evidence>
<evidence type="ECO:0000259" key="6">
    <source>
        <dbReference type="Pfam" id="PF00107"/>
    </source>
</evidence>
<dbReference type="Gene3D" id="3.40.50.720">
    <property type="entry name" value="NAD(P)-binding Rossmann-like Domain"/>
    <property type="match status" value="1"/>
</dbReference>
<dbReference type="FunFam" id="3.90.180.10:FF:000100">
    <property type="entry name" value="Putative cinnamyl alcohol dehydrogenase 6"/>
    <property type="match status" value="1"/>
</dbReference>
<evidence type="ECO:0000313" key="7">
    <source>
        <dbReference type="EMBL" id="KAJ6692122.1"/>
    </source>
</evidence>
<evidence type="ECO:0000256" key="5">
    <source>
        <dbReference type="ARBA" id="ARBA00023002"/>
    </source>
</evidence>
<gene>
    <name evidence="7" type="ORF">OIU79_013972</name>
</gene>
<keyword evidence="8" id="KW-1185">Reference proteome</keyword>
<dbReference type="SUPFAM" id="SSF51735">
    <property type="entry name" value="NAD(P)-binding Rossmann-fold domains"/>
    <property type="match status" value="1"/>
</dbReference>
<keyword evidence="5" id="KW-0560">Oxidoreductase</keyword>
<proteinExistence type="inferred from homology"/>
<dbReference type="EMBL" id="JAPFFK010000018">
    <property type="protein sequence ID" value="KAJ6692122.1"/>
    <property type="molecule type" value="Genomic_DNA"/>
</dbReference>
<evidence type="ECO:0000256" key="4">
    <source>
        <dbReference type="ARBA" id="ARBA00022833"/>
    </source>
</evidence>
<dbReference type="OrthoDB" id="1879366at2759"/>
<name>A0A9Q0PQA5_SALPP</name>
<dbReference type="Proteomes" id="UP001151532">
    <property type="component" value="Chromosome 9"/>
</dbReference>
<dbReference type="InterPro" id="IPR047109">
    <property type="entry name" value="CAD-like"/>
</dbReference>
<evidence type="ECO:0000256" key="1">
    <source>
        <dbReference type="ARBA" id="ARBA00001947"/>
    </source>
</evidence>
<comment type="caution">
    <text evidence="7">The sequence shown here is derived from an EMBL/GenBank/DDBJ whole genome shotgun (WGS) entry which is preliminary data.</text>
</comment>
<keyword evidence="3" id="KW-0479">Metal-binding</keyword>
<evidence type="ECO:0000256" key="3">
    <source>
        <dbReference type="ARBA" id="ARBA00022723"/>
    </source>
</evidence>
<dbReference type="GO" id="GO:0046872">
    <property type="term" value="F:metal ion binding"/>
    <property type="evidence" value="ECO:0007669"/>
    <property type="project" value="UniProtKB-KW"/>
</dbReference>